<dbReference type="Proteomes" id="UP000008550">
    <property type="component" value="Chromosome"/>
</dbReference>
<name>B0TIH2_HELMI</name>
<keyword evidence="2" id="KW-1133">Transmembrane helix</keyword>
<feature type="transmembrane region" description="Helical" evidence="2">
    <location>
        <begin position="52"/>
        <end position="71"/>
    </location>
</feature>
<dbReference type="EMBL" id="CP000930">
    <property type="protein sequence ID" value="ABZ84913.1"/>
    <property type="molecule type" value="Genomic_DNA"/>
</dbReference>
<evidence type="ECO:0000256" key="2">
    <source>
        <dbReference type="SAM" id="Phobius"/>
    </source>
</evidence>
<feature type="transmembrane region" description="Helical" evidence="2">
    <location>
        <begin position="92"/>
        <end position="110"/>
    </location>
</feature>
<dbReference type="STRING" id="498761.HM1_2363"/>
<feature type="region of interest" description="Disordered" evidence="1">
    <location>
        <begin position="197"/>
        <end position="253"/>
    </location>
</feature>
<reference evidence="3 4" key="1">
    <citation type="journal article" date="2008" name="J. Bacteriol.">
        <title>The genome of Heliobacterium modesticaldum, a phototrophic representative of the Firmicutes containing the simplest photosynthetic apparatus.</title>
        <authorList>
            <person name="Sattley W.M."/>
            <person name="Madigan M.T."/>
            <person name="Swingley W.D."/>
            <person name="Cheung P.C."/>
            <person name="Clocksin K.M."/>
            <person name="Conrad A.L."/>
            <person name="Dejesa L.C."/>
            <person name="Honchak B.M."/>
            <person name="Jung D.O."/>
            <person name="Karbach L.E."/>
            <person name="Kurdoglu A."/>
            <person name="Lahiri S."/>
            <person name="Mastrian S.D."/>
            <person name="Page L.E."/>
            <person name="Taylor H.L."/>
            <person name="Wang Z.T."/>
            <person name="Raymond J."/>
            <person name="Chen M."/>
            <person name="Blankenship R.E."/>
            <person name="Touchman J.W."/>
        </authorList>
    </citation>
    <scope>NUCLEOTIDE SEQUENCE [LARGE SCALE GENOMIC DNA]</scope>
    <source>
        <strain evidence="4">ATCC 51547 / Ice1</strain>
    </source>
</reference>
<sequence>MKDPLRLLLGLLSGGWLLATAVALCFYSYIHWELSSPPTYWETIAGRYYRDLTWAFFLAFSASVTVLAFRVTYQLAAERPPMNDSGYWRLKAILLSLVVLFLAETAGLTVKSLDAYYAYYDAAYPAFGEGKYLKGIESGDSVEIRLEINDQIVPFSAPAGGDWKSLQWKEPVVFQYGEKTRTLGHIESIAAPVTDLSSAPASATPSGNGTAAPATANSATGGNKGTGSTSKAAPAVKGQAPGVSSQSTGGTGR</sequence>
<dbReference type="AlphaFoldDB" id="B0TIH2"/>
<organism evidence="3 4">
    <name type="scientific">Heliobacterium modesticaldum (strain ATCC 51547 / Ice1)</name>
    <dbReference type="NCBI Taxonomy" id="498761"/>
    <lineage>
        <taxon>Bacteria</taxon>
        <taxon>Bacillati</taxon>
        <taxon>Bacillota</taxon>
        <taxon>Clostridia</taxon>
        <taxon>Eubacteriales</taxon>
        <taxon>Heliobacteriaceae</taxon>
        <taxon>Heliomicrobium</taxon>
    </lineage>
</organism>
<feature type="compositionally biased region" description="Polar residues" evidence="1">
    <location>
        <begin position="197"/>
        <end position="209"/>
    </location>
</feature>
<accession>B0TIH2</accession>
<protein>
    <submittedName>
        <fullName evidence="3">Uncharacterized protein</fullName>
    </submittedName>
</protein>
<evidence type="ECO:0000313" key="3">
    <source>
        <dbReference type="EMBL" id="ABZ84913.1"/>
    </source>
</evidence>
<feature type="transmembrane region" description="Helical" evidence="2">
    <location>
        <begin position="7"/>
        <end position="32"/>
    </location>
</feature>
<gene>
    <name evidence="3" type="ORF">HM1_2363</name>
</gene>
<proteinExistence type="predicted"/>
<dbReference type="HOGENOM" id="CLU_1097411_0_0_9"/>
<evidence type="ECO:0000256" key="1">
    <source>
        <dbReference type="SAM" id="MobiDB-lite"/>
    </source>
</evidence>
<feature type="compositionally biased region" description="Polar residues" evidence="1">
    <location>
        <begin position="242"/>
        <end position="253"/>
    </location>
</feature>
<evidence type="ECO:0000313" key="4">
    <source>
        <dbReference type="Proteomes" id="UP000008550"/>
    </source>
</evidence>
<keyword evidence="2" id="KW-0472">Membrane</keyword>
<keyword evidence="2" id="KW-0812">Transmembrane</keyword>
<feature type="compositionally biased region" description="Low complexity" evidence="1">
    <location>
        <begin position="214"/>
        <end position="232"/>
    </location>
</feature>
<keyword evidence="4" id="KW-1185">Reference proteome</keyword>
<dbReference type="KEGG" id="hmo:HM1_2363"/>